<comment type="caution">
    <text evidence="1">The sequence shown here is derived from an EMBL/GenBank/DDBJ whole genome shotgun (WGS) entry which is preliminary data.</text>
</comment>
<reference evidence="1 2" key="1">
    <citation type="journal article" date="2018" name="Nat. Biotechnol.">
        <title>A standardized bacterial taxonomy based on genome phylogeny substantially revises the tree of life.</title>
        <authorList>
            <person name="Parks D.H."/>
            <person name="Chuvochina M."/>
            <person name="Waite D.W."/>
            <person name="Rinke C."/>
            <person name="Skarshewski A."/>
            <person name="Chaumeil P.A."/>
            <person name="Hugenholtz P."/>
        </authorList>
    </citation>
    <scope>NUCLEOTIDE SEQUENCE [LARGE SCALE GENOMIC DNA]</scope>
    <source>
        <strain evidence="1">UBA9158</strain>
    </source>
</reference>
<evidence type="ECO:0000313" key="2">
    <source>
        <dbReference type="Proteomes" id="UP000259273"/>
    </source>
</evidence>
<accession>A0A3C1KU18</accession>
<organism evidence="1 2">
    <name type="scientific">Haliea salexigens</name>
    <dbReference type="NCBI Taxonomy" id="287487"/>
    <lineage>
        <taxon>Bacteria</taxon>
        <taxon>Pseudomonadati</taxon>
        <taxon>Pseudomonadota</taxon>
        <taxon>Gammaproteobacteria</taxon>
        <taxon>Cellvibrionales</taxon>
        <taxon>Halieaceae</taxon>
        <taxon>Haliea</taxon>
    </lineage>
</organism>
<dbReference type="SUPFAM" id="SSF52540">
    <property type="entry name" value="P-loop containing nucleoside triphosphate hydrolases"/>
    <property type="match status" value="1"/>
</dbReference>
<dbReference type="AlphaFoldDB" id="A0A3C1KU18"/>
<evidence type="ECO:0000313" key="1">
    <source>
        <dbReference type="EMBL" id="HAN29804.1"/>
    </source>
</evidence>
<evidence type="ECO:0008006" key="3">
    <source>
        <dbReference type="Google" id="ProtNLM"/>
    </source>
</evidence>
<dbReference type="Proteomes" id="UP000259273">
    <property type="component" value="Unassembled WGS sequence"/>
</dbReference>
<name>A0A3C1KU18_9GAMM</name>
<gene>
    <name evidence="1" type="ORF">DCP75_19205</name>
</gene>
<dbReference type="Gene3D" id="3.40.50.300">
    <property type="entry name" value="P-loop containing nucleotide triphosphate hydrolases"/>
    <property type="match status" value="1"/>
</dbReference>
<dbReference type="InterPro" id="IPR027417">
    <property type="entry name" value="P-loop_NTPase"/>
</dbReference>
<dbReference type="STRING" id="1121937.GCA_000423125_01790"/>
<proteinExistence type="predicted"/>
<protein>
    <recommendedName>
        <fullName evidence="3">Sulfotransferase family protein</fullName>
    </recommendedName>
</protein>
<sequence>MPKTAGLSFRAALEQHYGAGFAPDYADYPLASPLPQRHAAALEFSLAAEPSAYRQVGCIHGHFLPIKYLLLADYMECRFVTWLREPLQRLVSHYYYWQRSYDPAADDTSSLHRRVVEEAWTLEQFCLAPELRNVYSQFLWAFPLRALDFVGITEYFAEDLRDFSTQFLGINVEPQFANAAEVPAGPEQLRPQLRQQVREFHAQDLALYQWALQKREARRQALV</sequence>
<dbReference type="EMBL" id="DMND01000259">
    <property type="protein sequence ID" value="HAN29804.1"/>
    <property type="molecule type" value="Genomic_DNA"/>
</dbReference>